<name>A0A1X6ZRJ3_9RHOB</name>
<evidence type="ECO:0000256" key="6">
    <source>
        <dbReference type="ARBA" id="ARBA00022989"/>
    </source>
</evidence>
<dbReference type="AlphaFoldDB" id="A0A1X6ZRJ3"/>
<gene>
    <name evidence="9" type="ORF">ROJ8625_03005</name>
</gene>
<comment type="subcellular location">
    <subcellularLocation>
        <location evidence="1 8">Cell membrane</location>
        <topology evidence="1 8">Multi-pass membrane protein</topology>
    </subcellularLocation>
</comment>
<feature type="transmembrane region" description="Helical" evidence="8">
    <location>
        <begin position="77"/>
        <end position="94"/>
    </location>
</feature>
<reference evidence="9 10" key="1">
    <citation type="submission" date="2017-03" db="EMBL/GenBank/DDBJ databases">
        <authorList>
            <person name="Afonso C.L."/>
            <person name="Miller P.J."/>
            <person name="Scott M.A."/>
            <person name="Spackman E."/>
            <person name="Goraichik I."/>
            <person name="Dimitrov K.M."/>
            <person name="Suarez D.L."/>
            <person name="Swayne D.E."/>
        </authorList>
    </citation>
    <scope>NUCLEOTIDE SEQUENCE [LARGE SCALE GENOMIC DNA]</scope>
    <source>
        <strain evidence="9 10">CECT 8625</strain>
    </source>
</reference>
<organism evidence="9 10">
    <name type="scientific">Roseivivax jejudonensis</name>
    <dbReference type="NCBI Taxonomy" id="1529041"/>
    <lineage>
        <taxon>Bacteria</taxon>
        <taxon>Pseudomonadati</taxon>
        <taxon>Pseudomonadota</taxon>
        <taxon>Alphaproteobacteria</taxon>
        <taxon>Rhodobacterales</taxon>
        <taxon>Roseobacteraceae</taxon>
        <taxon>Roseivivax</taxon>
    </lineage>
</organism>
<dbReference type="RefSeq" id="WP_143535138.1">
    <property type="nucleotide sequence ID" value="NZ_FWFK01000005.1"/>
</dbReference>
<comment type="similarity">
    <text evidence="2 8">Belongs to the 4-toluene sulfonate uptake permease (TSUP) (TC 2.A.102) family.</text>
</comment>
<dbReference type="OrthoDB" id="7028171at2"/>
<sequence>MDILSWSALAVGLPAVLFAGISKGGFGSGAAFASAAILALVLEPGAALGIMLPLLMLIDVTALPAYWRRWNWRDARLLILTGLPGVAAGALFYDRADPDAIRFLIGLVALLFVAWQAALASGLIRLGQRPMGPVAGAAAGVTLGFTSFVSHAGGPAAAVYLLGRKLDKTTFQATTVLVFWAINLSKAGIYAGMGIFTRDTLLLDLALAPMAILGTWIGVRLHWLVPERAFFALTYTLLTVTGTKLVWDALT</sequence>
<dbReference type="PANTHER" id="PTHR30269">
    <property type="entry name" value="TRANSMEMBRANE PROTEIN YFCA"/>
    <property type="match status" value="1"/>
</dbReference>
<evidence type="ECO:0000256" key="5">
    <source>
        <dbReference type="ARBA" id="ARBA00022692"/>
    </source>
</evidence>
<feature type="transmembrane region" description="Helical" evidence="8">
    <location>
        <begin position="100"/>
        <end position="124"/>
    </location>
</feature>
<evidence type="ECO:0000256" key="4">
    <source>
        <dbReference type="ARBA" id="ARBA00022475"/>
    </source>
</evidence>
<feature type="transmembrane region" description="Helical" evidence="8">
    <location>
        <begin position="136"/>
        <end position="163"/>
    </location>
</feature>
<evidence type="ECO:0000256" key="3">
    <source>
        <dbReference type="ARBA" id="ARBA00022448"/>
    </source>
</evidence>
<evidence type="ECO:0000256" key="2">
    <source>
        <dbReference type="ARBA" id="ARBA00009142"/>
    </source>
</evidence>
<keyword evidence="4 8" id="KW-1003">Cell membrane</keyword>
<feature type="transmembrane region" description="Helical" evidence="8">
    <location>
        <begin position="201"/>
        <end position="223"/>
    </location>
</feature>
<dbReference type="EMBL" id="FWFK01000005">
    <property type="protein sequence ID" value="SLN59477.1"/>
    <property type="molecule type" value="Genomic_DNA"/>
</dbReference>
<keyword evidence="3" id="KW-0813">Transport</keyword>
<evidence type="ECO:0000313" key="9">
    <source>
        <dbReference type="EMBL" id="SLN59477.1"/>
    </source>
</evidence>
<evidence type="ECO:0000256" key="7">
    <source>
        <dbReference type="ARBA" id="ARBA00023136"/>
    </source>
</evidence>
<dbReference type="GO" id="GO:0005886">
    <property type="term" value="C:plasma membrane"/>
    <property type="evidence" value="ECO:0007669"/>
    <property type="project" value="UniProtKB-SubCell"/>
</dbReference>
<dbReference type="InterPro" id="IPR002781">
    <property type="entry name" value="TM_pro_TauE-like"/>
</dbReference>
<proteinExistence type="inferred from homology"/>
<dbReference type="InterPro" id="IPR052017">
    <property type="entry name" value="TSUP"/>
</dbReference>
<keyword evidence="6 8" id="KW-1133">Transmembrane helix</keyword>
<dbReference type="PANTHER" id="PTHR30269:SF37">
    <property type="entry name" value="MEMBRANE TRANSPORTER PROTEIN"/>
    <property type="match status" value="1"/>
</dbReference>
<keyword evidence="5 8" id="KW-0812">Transmembrane</keyword>
<dbReference type="Pfam" id="PF01925">
    <property type="entry name" value="TauE"/>
    <property type="match status" value="1"/>
</dbReference>
<protein>
    <recommendedName>
        <fullName evidence="8">Probable membrane transporter protein</fullName>
    </recommendedName>
</protein>
<evidence type="ECO:0000313" key="10">
    <source>
        <dbReference type="Proteomes" id="UP000193570"/>
    </source>
</evidence>
<evidence type="ECO:0000256" key="1">
    <source>
        <dbReference type="ARBA" id="ARBA00004651"/>
    </source>
</evidence>
<dbReference type="Proteomes" id="UP000193570">
    <property type="component" value="Unassembled WGS sequence"/>
</dbReference>
<keyword evidence="10" id="KW-1185">Reference proteome</keyword>
<keyword evidence="7 8" id="KW-0472">Membrane</keyword>
<accession>A0A1X6ZRJ3</accession>
<evidence type="ECO:0000256" key="8">
    <source>
        <dbReference type="RuleBase" id="RU363041"/>
    </source>
</evidence>
<feature type="transmembrane region" description="Helical" evidence="8">
    <location>
        <begin position="169"/>
        <end position="189"/>
    </location>
</feature>